<dbReference type="PANTHER" id="PTHR23502">
    <property type="entry name" value="MAJOR FACILITATOR SUPERFAMILY"/>
    <property type="match status" value="1"/>
</dbReference>
<evidence type="ECO:0000313" key="11">
    <source>
        <dbReference type="Proteomes" id="UP001310022"/>
    </source>
</evidence>
<dbReference type="InterPro" id="IPR011701">
    <property type="entry name" value="MFS"/>
</dbReference>
<feature type="transmembrane region" description="Helical" evidence="8">
    <location>
        <begin position="160"/>
        <end position="180"/>
    </location>
</feature>
<accession>A0AAN5AN38</accession>
<feature type="domain" description="Major facilitator superfamily (MFS) profile" evidence="9">
    <location>
        <begin position="8"/>
        <end position="392"/>
    </location>
</feature>
<keyword evidence="11" id="KW-1185">Reference proteome</keyword>
<feature type="transmembrane region" description="Helical" evidence="8">
    <location>
        <begin position="211"/>
        <end position="229"/>
    </location>
</feature>
<dbReference type="PROSITE" id="PS50850">
    <property type="entry name" value="MFS"/>
    <property type="match status" value="1"/>
</dbReference>
<comment type="similarity">
    <text evidence="2">Belongs to the major facilitator superfamily. Bcr/CmlA family.</text>
</comment>
<feature type="transmembrane region" description="Helical" evidence="8">
    <location>
        <begin position="46"/>
        <end position="65"/>
    </location>
</feature>
<protein>
    <submittedName>
        <fullName evidence="10">Bicyclomycin/multidrug efflux system</fullName>
    </submittedName>
</protein>
<feature type="transmembrane region" description="Helical" evidence="8">
    <location>
        <begin position="74"/>
        <end position="93"/>
    </location>
</feature>
<keyword evidence="4" id="KW-1003">Cell membrane</keyword>
<comment type="caution">
    <text evidence="10">The sequence shown here is derived from an EMBL/GenBank/DDBJ whole genome shotgun (WGS) entry which is preliminary data.</text>
</comment>
<feature type="transmembrane region" description="Helical" evidence="8">
    <location>
        <begin position="342"/>
        <end position="362"/>
    </location>
</feature>
<dbReference type="GO" id="GO:1990961">
    <property type="term" value="P:xenobiotic detoxification by transmembrane export across the plasma membrane"/>
    <property type="evidence" value="ECO:0007669"/>
    <property type="project" value="InterPro"/>
</dbReference>
<feature type="transmembrane region" description="Helical" evidence="8">
    <location>
        <begin position="99"/>
        <end position="120"/>
    </location>
</feature>
<feature type="transmembrane region" description="Helical" evidence="8">
    <location>
        <begin position="301"/>
        <end position="321"/>
    </location>
</feature>
<dbReference type="PANTHER" id="PTHR23502:SF132">
    <property type="entry name" value="POLYAMINE TRANSPORTER 2-RELATED"/>
    <property type="match status" value="1"/>
</dbReference>
<dbReference type="Pfam" id="PF07690">
    <property type="entry name" value="MFS_1"/>
    <property type="match status" value="1"/>
</dbReference>
<dbReference type="CDD" id="cd17320">
    <property type="entry name" value="MFS_MdfA_MDR_like"/>
    <property type="match status" value="1"/>
</dbReference>
<sequence length="404" mass="43696">MQISRRGLIVLLSAMAALAPFAIDMYLPSIPQVAQHFGTSIAHIEVTISIFLIGFGIGQLVGGLFSDHYGRKPVVLIGLGTFMLASLGMIYAPSVKIMYLMRAIQAVGGGFVTVNSAAIVKDQFDKKDSAKILATVASIMMIAPMAAPMVGALIAKAGEWQLIFAFLVLYAGSLIFIMKFKVKESLTETKSLNLKKIIQGYLNIFKSRHGLGFMFSGALATAGMFTFITKSSSIYMDYFGASESIFPLLFGANVMTMIFLSRFSQRLIDRRSSQQIVRTGLYINLVAGSLLLLYTQWTPSPALAVIVGLNMAFIGSLGFVYGHIDSCFLTYYPKSTGTANSIFGVTRFSIGATTGAIVAWLGNDPIHSPFIVMFGCTALANLIFLFMTPGTKSKQIFQGILAKV</sequence>
<keyword evidence="6 8" id="KW-1133">Transmembrane helix</keyword>
<feature type="transmembrane region" description="Helical" evidence="8">
    <location>
        <begin position="368"/>
        <end position="387"/>
    </location>
</feature>
<feature type="transmembrane region" description="Helical" evidence="8">
    <location>
        <begin position="132"/>
        <end position="154"/>
    </location>
</feature>
<evidence type="ECO:0000256" key="1">
    <source>
        <dbReference type="ARBA" id="ARBA00004651"/>
    </source>
</evidence>
<feature type="transmembrane region" description="Helical" evidence="8">
    <location>
        <begin position="276"/>
        <end position="295"/>
    </location>
</feature>
<keyword evidence="5 8" id="KW-0812">Transmembrane</keyword>
<feature type="transmembrane region" description="Helical" evidence="8">
    <location>
        <begin position="244"/>
        <end position="264"/>
    </location>
</feature>
<evidence type="ECO:0000256" key="6">
    <source>
        <dbReference type="ARBA" id="ARBA00022989"/>
    </source>
</evidence>
<dbReference type="PROSITE" id="PS00216">
    <property type="entry name" value="SUGAR_TRANSPORT_1"/>
    <property type="match status" value="1"/>
</dbReference>
<dbReference type="InterPro" id="IPR020846">
    <property type="entry name" value="MFS_dom"/>
</dbReference>
<dbReference type="Gene3D" id="1.20.1720.10">
    <property type="entry name" value="Multidrug resistance protein D"/>
    <property type="match status" value="1"/>
</dbReference>
<keyword evidence="3" id="KW-0813">Transport</keyword>
<dbReference type="InterPro" id="IPR004812">
    <property type="entry name" value="Efflux_drug-R_Bcr/CmlA"/>
</dbReference>
<evidence type="ECO:0000256" key="7">
    <source>
        <dbReference type="ARBA" id="ARBA00023136"/>
    </source>
</evidence>
<dbReference type="NCBIfam" id="TIGR00710">
    <property type="entry name" value="efflux_Bcr_CflA"/>
    <property type="match status" value="1"/>
</dbReference>
<organism evidence="10 11">
    <name type="scientific">Persicobacter diffluens</name>
    <dbReference type="NCBI Taxonomy" id="981"/>
    <lineage>
        <taxon>Bacteria</taxon>
        <taxon>Pseudomonadati</taxon>
        <taxon>Bacteroidota</taxon>
        <taxon>Cytophagia</taxon>
        <taxon>Cytophagales</taxon>
        <taxon>Persicobacteraceae</taxon>
        <taxon>Persicobacter</taxon>
    </lineage>
</organism>
<evidence type="ECO:0000256" key="3">
    <source>
        <dbReference type="ARBA" id="ARBA00022448"/>
    </source>
</evidence>
<proteinExistence type="inferred from homology"/>
<evidence type="ECO:0000256" key="2">
    <source>
        <dbReference type="ARBA" id="ARBA00006236"/>
    </source>
</evidence>
<evidence type="ECO:0000313" key="10">
    <source>
        <dbReference type="EMBL" id="GJM62473.1"/>
    </source>
</evidence>
<dbReference type="EMBL" id="BQKE01000002">
    <property type="protein sequence ID" value="GJM62473.1"/>
    <property type="molecule type" value="Genomic_DNA"/>
</dbReference>
<dbReference type="RefSeq" id="WP_060688125.1">
    <property type="nucleotide sequence ID" value="NZ_BQKE01000002.1"/>
</dbReference>
<evidence type="ECO:0000256" key="4">
    <source>
        <dbReference type="ARBA" id="ARBA00022475"/>
    </source>
</evidence>
<dbReference type="SUPFAM" id="SSF103473">
    <property type="entry name" value="MFS general substrate transporter"/>
    <property type="match status" value="1"/>
</dbReference>
<reference evidence="10 11" key="1">
    <citation type="submission" date="2021-12" db="EMBL/GenBank/DDBJ databases">
        <title>Genome sequencing of bacteria with rrn-lacking chromosome and rrn-plasmid.</title>
        <authorList>
            <person name="Anda M."/>
            <person name="Iwasaki W."/>
        </authorList>
    </citation>
    <scope>NUCLEOTIDE SEQUENCE [LARGE SCALE GENOMIC DNA]</scope>
    <source>
        <strain evidence="10 11">NBRC 15940</strain>
    </source>
</reference>
<dbReference type="GO" id="GO:0042910">
    <property type="term" value="F:xenobiotic transmembrane transporter activity"/>
    <property type="evidence" value="ECO:0007669"/>
    <property type="project" value="InterPro"/>
</dbReference>
<dbReference type="GO" id="GO:0005886">
    <property type="term" value="C:plasma membrane"/>
    <property type="evidence" value="ECO:0007669"/>
    <property type="project" value="UniProtKB-SubCell"/>
</dbReference>
<keyword evidence="7 8" id="KW-0472">Membrane</keyword>
<dbReference type="Proteomes" id="UP001310022">
    <property type="component" value="Unassembled WGS sequence"/>
</dbReference>
<dbReference type="InterPro" id="IPR036259">
    <property type="entry name" value="MFS_trans_sf"/>
</dbReference>
<name>A0AAN5AN38_9BACT</name>
<comment type="subcellular location">
    <subcellularLocation>
        <location evidence="1">Cell membrane</location>
        <topology evidence="1">Multi-pass membrane protein</topology>
    </subcellularLocation>
</comment>
<evidence type="ECO:0000256" key="5">
    <source>
        <dbReference type="ARBA" id="ARBA00022692"/>
    </source>
</evidence>
<gene>
    <name evidence="10" type="ORF">PEDI_30250</name>
</gene>
<evidence type="ECO:0000259" key="9">
    <source>
        <dbReference type="PROSITE" id="PS50850"/>
    </source>
</evidence>
<evidence type="ECO:0000256" key="8">
    <source>
        <dbReference type="SAM" id="Phobius"/>
    </source>
</evidence>
<dbReference type="AlphaFoldDB" id="A0AAN5AN38"/>
<dbReference type="InterPro" id="IPR005829">
    <property type="entry name" value="Sugar_transporter_CS"/>
</dbReference>